<proteinExistence type="predicted"/>
<dbReference type="AlphaFoldDB" id="A0A0A1N9L8"/>
<gene>
    <name evidence="1" type="ORF">BCV71DRAFT_229670</name>
</gene>
<protein>
    <submittedName>
        <fullName evidence="1">Uncharacterized protein</fullName>
    </submittedName>
</protein>
<dbReference type="OMA" id="CIMEAIT"/>
<dbReference type="Proteomes" id="UP000242381">
    <property type="component" value="Unassembled WGS sequence"/>
</dbReference>
<organism evidence="1 2">
    <name type="scientific">Rhizopus microsporus</name>
    <dbReference type="NCBI Taxonomy" id="58291"/>
    <lineage>
        <taxon>Eukaryota</taxon>
        <taxon>Fungi</taxon>
        <taxon>Fungi incertae sedis</taxon>
        <taxon>Mucoromycota</taxon>
        <taxon>Mucoromycotina</taxon>
        <taxon>Mucoromycetes</taxon>
        <taxon>Mucorales</taxon>
        <taxon>Mucorineae</taxon>
        <taxon>Rhizopodaceae</taxon>
        <taxon>Rhizopus</taxon>
    </lineage>
</organism>
<name>A0A0A1N9L8_RHIZD</name>
<evidence type="ECO:0000313" key="2">
    <source>
        <dbReference type="Proteomes" id="UP000242381"/>
    </source>
</evidence>
<dbReference type="VEuPathDB" id="FungiDB:BCV72DRAFT_231252"/>
<accession>A0A0A1N9L8</accession>
<evidence type="ECO:0000313" key="1">
    <source>
        <dbReference type="EMBL" id="ORE13722.1"/>
    </source>
</evidence>
<reference evidence="1 2" key="1">
    <citation type="journal article" date="2016" name="Proc. Natl. Acad. Sci. U.S.A.">
        <title>Lipid metabolic changes in an early divergent fungus govern the establishment of a mutualistic symbiosis with endobacteria.</title>
        <authorList>
            <person name="Lastovetsky O.A."/>
            <person name="Gaspar M.L."/>
            <person name="Mondo S.J."/>
            <person name="LaButti K.M."/>
            <person name="Sandor L."/>
            <person name="Grigoriev I.V."/>
            <person name="Henry S.A."/>
            <person name="Pawlowska T.E."/>
        </authorList>
    </citation>
    <scope>NUCLEOTIDE SEQUENCE [LARGE SCALE GENOMIC DNA]</scope>
    <source>
        <strain evidence="1 2">ATCC 11559</strain>
    </source>
</reference>
<sequence length="108" mass="12730">MNSHQTINSVNNEQKGCYGYISQEEQGCYFNYDNCIMEAITEADYQDQLYVEDEQDEYEDDPLLDLIMGVQSYLAEQAKILNGTVTDSPLYNLQYKMYTYIRQRVYDL</sequence>
<dbReference type="EMBL" id="KV921515">
    <property type="protein sequence ID" value="ORE13722.1"/>
    <property type="molecule type" value="Genomic_DNA"/>
</dbReference>